<feature type="compositionally biased region" description="Basic residues" evidence="1">
    <location>
        <begin position="16"/>
        <end position="28"/>
    </location>
</feature>
<evidence type="ECO:0000313" key="3">
    <source>
        <dbReference type="WBParaSite" id="jg12161"/>
    </source>
</evidence>
<feature type="region of interest" description="Disordered" evidence="1">
    <location>
        <begin position="1"/>
        <end position="88"/>
    </location>
</feature>
<name>A0A915CU40_9BILA</name>
<feature type="compositionally biased region" description="Low complexity" evidence="1">
    <location>
        <begin position="40"/>
        <end position="49"/>
    </location>
</feature>
<dbReference type="WBParaSite" id="jg12161">
    <property type="protein sequence ID" value="jg12161"/>
    <property type="gene ID" value="jg12161"/>
</dbReference>
<sequence>MSEKPQAHRPGLFKLPSKRHKTGQHRSKGAVSRDSKGYFIQGQQESQQISEEKHGKSNSKPQARADSRKGAHGRRREQSAIFDNRSIL</sequence>
<dbReference type="Proteomes" id="UP000887574">
    <property type="component" value="Unplaced"/>
</dbReference>
<keyword evidence="2" id="KW-1185">Reference proteome</keyword>
<proteinExistence type="predicted"/>
<evidence type="ECO:0000256" key="1">
    <source>
        <dbReference type="SAM" id="MobiDB-lite"/>
    </source>
</evidence>
<dbReference type="AlphaFoldDB" id="A0A915CU40"/>
<reference evidence="3" key="1">
    <citation type="submission" date="2022-11" db="UniProtKB">
        <authorList>
            <consortium name="WormBaseParasite"/>
        </authorList>
    </citation>
    <scope>IDENTIFICATION</scope>
</reference>
<protein>
    <submittedName>
        <fullName evidence="3">Uncharacterized protein</fullName>
    </submittedName>
</protein>
<organism evidence="2 3">
    <name type="scientific">Ditylenchus dipsaci</name>
    <dbReference type="NCBI Taxonomy" id="166011"/>
    <lineage>
        <taxon>Eukaryota</taxon>
        <taxon>Metazoa</taxon>
        <taxon>Ecdysozoa</taxon>
        <taxon>Nematoda</taxon>
        <taxon>Chromadorea</taxon>
        <taxon>Rhabditida</taxon>
        <taxon>Tylenchina</taxon>
        <taxon>Tylenchomorpha</taxon>
        <taxon>Sphaerularioidea</taxon>
        <taxon>Anguinidae</taxon>
        <taxon>Anguininae</taxon>
        <taxon>Ditylenchus</taxon>
    </lineage>
</organism>
<evidence type="ECO:0000313" key="2">
    <source>
        <dbReference type="Proteomes" id="UP000887574"/>
    </source>
</evidence>
<accession>A0A915CU40</accession>